<keyword evidence="2" id="KW-1185">Reference proteome</keyword>
<dbReference type="Proteomes" id="UP000236161">
    <property type="component" value="Unassembled WGS sequence"/>
</dbReference>
<sequence>MVFGRRFSSLHIVGSSFWLRPLDFKLQAWEFSLLALSFRLGHLGFRLRALGTQLQNLGFGLQERALECWTSSFGIKPSCFRPQDSGLCLQALDFKLHASAFGNGLKALGLGQRDLGFVSWDFKHGLLGFRLKPSSFWL</sequence>
<name>A0A2I0BB45_9ASPA</name>
<evidence type="ECO:0000313" key="1">
    <source>
        <dbReference type="EMBL" id="PKA64991.1"/>
    </source>
</evidence>
<protein>
    <submittedName>
        <fullName evidence="1">Uncharacterized protein</fullName>
    </submittedName>
</protein>
<evidence type="ECO:0000313" key="2">
    <source>
        <dbReference type="Proteomes" id="UP000236161"/>
    </source>
</evidence>
<dbReference type="EMBL" id="KZ451899">
    <property type="protein sequence ID" value="PKA64991.1"/>
    <property type="molecule type" value="Genomic_DNA"/>
</dbReference>
<organism evidence="1 2">
    <name type="scientific">Apostasia shenzhenica</name>
    <dbReference type="NCBI Taxonomy" id="1088818"/>
    <lineage>
        <taxon>Eukaryota</taxon>
        <taxon>Viridiplantae</taxon>
        <taxon>Streptophyta</taxon>
        <taxon>Embryophyta</taxon>
        <taxon>Tracheophyta</taxon>
        <taxon>Spermatophyta</taxon>
        <taxon>Magnoliopsida</taxon>
        <taxon>Liliopsida</taxon>
        <taxon>Asparagales</taxon>
        <taxon>Orchidaceae</taxon>
        <taxon>Apostasioideae</taxon>
        <taxon>Apostasia</taxon>
    </lineage>
</organism>
<gene>
    <name evidence="1" type="ORF">AXF42_Ash011593</name>
</gene>
<reference evidence="1 2" key="1">
    <citation type="journal article" date="2017" name="Nature">
        <title>The Apostasia genome and the evolution of orchids.</title>
        <authorList>
            <person name="Zhang G.Q."/>
            <person name="Liu K.W."/>
            <person name="Li Z."/>
            <person name="Lohaus R."/>
            <person name="Hsiao Y.Y."/>
            <person name="Niu S.C."/>
            <person name="Wang J.Y."/>
            <person name="Lin Y.C."/>
            <person name="Xu Q."/>
            <person name="Chen L.J."/>
            <person name="Yoshida K."/>
            <person name="Fujiwara S."/>
            <person name="Wang Z.W."/>
            <person name="Zhang Y.Q."/>
            <person name="Mitsuda N."/>
            <person name="Wang M."/>
            <person name="Liu G.H."/>
            <person name="Pecoraro L."/>
            <person name="Huang H.X."/>
            <person name="Xiao X.J."/>
            <person name="Lin M."/>
            <person name="Wu X.Y."/>
            <person name="Wu W.L."/>
            <person name="Chen Y.Y."/>
            <person name="Chang S.B."/>
            <person name="Sakamoto S."/>
            <person name="Ohme-Takagi M."/>
            <person name="Yagi M."/>
            <person name="Zeng S.J."/>
            <person name="Shen C.Y."/>
            <person name="Yeh C.M."/>
            <person name="Luo Y.B."/>
            <person name="Tsai W.C."/>
            <person name="Van de Peer Y."/>
            <person name="Liu Z.J."/>
        </authorList>
    </citation>
    <scope>NUCLEOTIDE SEQUENCE [LARGE SCALE GENOMIC DNA]</scope>
    <source>
        <strain evidence="2">cv. Shenzhen</strain>
        <tissue evidence="1">Stem</tissue>
    </source>
</reference>
<proteinExistence type="predicted"/>
<dbReference type="AlphaFoldDB" id="A0A2I0BB45"/>
<accession>A0A2I0BB45</accession>